<reference evidence="9" key="1">
    <citation type="journal article" date="2018" name="Nat. Microbiol.">
        <title>Leveraging single-cell genomics to expand the fungal tree of life.</title>
        <authorList>
            <person name="Ahrendt S.R."/>
            <person name="Quandt C.A."/>
            <person name="Ciobanu D."/>
            <person name="Clum A."/>
            <person name="Salamov A."/>
            <person name="Andreopoulos B."/>
            <person name="Cheng J.F."/>
            <person name="Woyke T."/>
            <person name="Pelin A."/>
            <person name="Henrissat B."/>
            <person name="Reynolds N.K."/>
            <person name="Benny G.L."/>
            <person name="Smith M.E."/>
            <person name="James T.Y."/>
            <person name="Grigoriev I.V."/>
        </authorList>
    </citation>
    <scope>NUCLEOTIDE SEQUENCE [LARGE SCALE GENOMIC DNA]</scope>
    <source>
        <strain evidence="9">ATCC 52028</strain>
    </source>
</reference>
<protein>
    <submittedName>
        <fullName evidence="8">Uncharacterized protein</fullName>
    </submittedName>
</protein>
<comment type="function">
    <text evidence="6">Required for the assembly of the V0 complex of the vacuolar ATPase (V-ATPase) in the endoplasmic reticulum.</text>
</comment>
<evidence type="ECO:0000256" key="1">
    <source>
        <dbReference type="ARBA" id="ARBA00022692"/>
    </source>
</evidence>
<dbReference type="GO" id="GO:0012507">
    <property type="term" value="C:ER to Golgi transport vesicle membrane"/>
    <property type="evidence" value="ECO:0007669"/>
    <property type="project" value="UniProtKB-SubCell"/>
</dbReference>
<dbReference type="OrthoDB" id="160405at2759"/>
<evidence type="ECO:0000313" key="9">
    <source>
        <dbReference type="Proteomes" id="UP000274922"/>
    </source>
</evidence>
<dbReference type="Proteomes" id="UP000274922">
    <property type="component" value="Unassembled WGS sequence"/>
</dbReference>
<dbReference type="InterPro" id="IPR019013">
    <property type="entry name" value="Vma21"/>
</dbReference>
<keyword evidence="1 6" id="KW-0812">Transmembrane</keyword>
<feature type="region of interest" description="Disordered" evidence="7">
    <location>
        <begin position="194"/>
        <end position="254"/>
    </location>
</feature>
<dbReference type="STRING" id="1555241.A0A4P9X744"/>
<feature type="transmembrane region" description="Helical" evidence="6">
    <location>
        <begin position="95"/>
        <end position="113"/>
    </location>
</feature>
<evidence type="ECO:0000256" key="4">
    <source>
        <dbReference type="ARBA" id="ARBA00023136"/>
    </source>
</evidence>
<feature type="compositionally biased region" description="Low complexity" evidence="7">
    <location>
        <begin position="202"/>
        <end position="221"/>
    </location>
</feature>
<dbReference type="GO" id="GO:0005789">
    <property type="term" value="C:endoplasmic reticulum membrane"/>
    <property type="evidence" value="ECO:0007669"/>
    <property type="project" value="UniProtKB-SubCell"/>
</dbReference>
<dbReference type="GO" id="GO:0033116">
    <property type="term" value="C:endoplasmic reticulum-Golgi intermediate compartment membrane"/>
    <property type="evidence" value="ECO:0007669"/>
    <property type="project" value="UniProtKB-SubCell"/>
</dbReference>
<evidence type="ECO:0000256" key="2">
    <source>
        <dbReference type="ARBA" id="ARBA00022824"/>
    </source>
</evidence>
<evidence type="ECO:0000256" key="7">
    <source>
        <dbReference type="SAM" id="MobiDB-lite"/>
    </source>
</evidence>
<comment type="similarity">
    <text evidence="6">Belongs to the VMA21 family.</text>
</comment>
<evidence type="ECO:0000256" key="5">
    <source>
        <dbReference type="ARBA" id="ARBA00023329"/>
    </source>
</evidence>
<keyword evidence="9" id="KW-1185">Reference proteome</keyword>
<sequence length="254" mass="26232">MAAQMKSTSSTSQTLRQRMAIGAQAGDDPVFSLGFDTGGPRAAPMPEAMRPRANRPLVPPAVLAKLLAYSVAMFAAPLTVYFVGLERYFNNNTTLAGIAAAVTANVVLVLFVVDAMREDDADAPADGAKDPVHAVAATVATASRAMTHDVPEQLHDAVDKAVDATVDAAAALLRPVARAKDQAVDTLKAVDREVAEADVSPDETSSTSSDETSSGTSSAGDSADETDALPDAALSRGATPASAAGVRQRRRARK</sequence>
<comment type="subcellular location">
    <subcellularLocation>
        <location evidence="6">Endoplasmic reticulum membrane</location>
        <topology evidence="6">Multi-pass membrane protein</topology>
    </subcellularLocation>
    <subcellularLocation>
        <location evidence="6">Endoplasmic reticulum-Golgi intermediate compartment membrane</location>
        <topology evidence="6">Multi-pass membrane protein</topology>
    </subcellularLocation>
    <subcellularLocation>
        <location evidence="6">Cytoplasmic vesicle</location>
        <location evidence="6">COPII-coated vesicle membrane</location>
        <topology evidence="6">Multi-pass membrane protein</topology>
    </subcellularLocation>
</comment>
<evidence type="ECO:0000313" key="8">
    <source>
        <dbReference type="EMBL" id="RKP01022.1"/>
    </source>
</evidence>
<dbReference type="AlphaFoldDB" id="A0A4P9X744"/>
<accession>A0A4P9X744</accession>
<keyword evidence="4 6" id="KW-0472">Membrane</keyword>
<proteinExistence type="inferred from homology"/>
<evidence type="ECO:0000256" key="6">
    <source>
        <dbReference type="HAMAP-Rule" id="MF_03058"/>
    </source>
</evidence>
<dbReference type="EMBL" id="ML014188">
    <property type="protein sequence ID" value="RKP01022.1"/>
    <property type="molecule type" value="Genomic_DNA"/>
</dbReference>
<dbReference type="PANTHER" id="PTHR31792:SF3">
    <property type="entry name" value="VACUOLAR ATPASE ASSEMBLY INTEGRAL MEMBRANE PROTEIN VMA21"/>
    <property type="match status" value="1"/>
</dbReference>
<gene>
    <name evidence="8" type="ORF">CXG81DRAFT_19120</name>
</gene>
<dbReference type="GO" id="GO:0070072">
    <property type="term" value="P:vacuolar proton-transporting V-type ATPase complex assembly"/>
    <property type="evidence" value="ECO:0007669"/>
    <property type="project" value="UniProtKB-UniRule"/>
</dbReference>
<keyword evidence="5 6" id="KW-0968">Cytoplasmic vesicle</keyword>
<organism evidence="8 9">
    <name type="scientific">Caulochytrium protostelioides</name>
    <dbReference type="NCBI Taxonomy" id="1555241"/>
    <lineage>
        <taxon>Eukaryota</taxon>
        <taxon>Fungi</taxon>
        <taxon>Fungi incertae sedis</taxon>
        <taxon>Chytridiomycota</taxon>
        <taxon>Chytridiomycota incertae sedis</taxon>
        <taxon>Chytridiomycetes</taxon>
        <taxon>Caulochytriales</taxon>
        <taxon>Caulochytriaceae</taxon>
        <taxon>Caulochytrium</taxon>
    </lineage>
</organism>
<dbReference type="Pfam" id="PF09446">
    <property type="entry name" value="VMA21"/>
    <property type="match status" value="1"/>
</dbReference>
<dbReference type="PANTHER" id="PTHR31792">
    <property type="entry name" value="VACUOLAR ATPASE ASSEMBLY INTEGRAL MEMBRANE PROTEIN VMA21"/>
    <property type="match status" value="1"/>
</dbReference>
<evidence type="ECO:0000256" key="3">
    <source>
        <dbReference type="ARBA" id="ARBA00022989"/>
    </source>
</evidence>
<name>A0A4P9X744_9FUNG</name>
<keyword evidence="2 6" id="KW-0256">Endoplasmic reticulum</keyword>
<dbReference type="HAMAP" id="MF_03058">
    <property type="entry name" value="VMA21"/>
    <property type="match status" value="1"/>
</dbReference>
<feature type="transmembrane region" description="Helical" evidence="6">
    <location>
        <begin position="62"/>
        <end position="83"/>
    </location>
</feature>
<comment type="caution">
    <text evidence="6">Lacks conserved residue(s) required for the propagation of feature annotation.</text>
</comment>
<keyword evidence="3 6" id="KW-1133">Transmembrane helix</keyword>